<name>A0A0M9A573_9HYME</name>
<protein>
    <submittedName>
        <fullName evidence="1">Uncharacterized protein</fullName>
    </submittedName>
</protein>
<sequence length="49" mass="5333">MAIRILRPATFPANLIVGKTLMDVGYCKSETSSDHDSGGFIELDCRESS</sequence>
<dbReference type="EMBL" id="KQ435753">
    <property type="protein sequence ID" value="KOX76099.1"/>
    <property type="molecule type" value="Genomic_DNA"/>
</dbReference>
<evidence type="ECO:0000313" key="1">
    <source>
        <dbReference type="EMBL" id="KOX76099.1"/>
    </source>
</evidence>
<dbReference type="AlphaFoldDB" id="A0A0M9A573"/>
<reference evidence="1 2" key="1">
    <citation type="submission" date="2015-07" db="EMBL/GenBank/DDBJ databases">
        <title>The genome of Melipona quadrifasciata.</title>
        <authorList>
            <person name="Pan H."/>
            <person name="Kapheim K."/>
        </authorList>
    </citation>
    <scope>NUCLEOTIDE SEQUENCE [LARGE SCALE GENOMIC DNA]</scope>
    <source>
        <strain evidence="1">0111107301</strain>
        <tissue evidence="1">Whole body</tissue>
    </source>
</reference>
<dbReference type="Proteomes" id="UP000053105">
    <property type="component" value="Unassembled WGS sequence"/>
</dbReference>
<evidence type="ECO:0000313" key="2">
    <source>
        <dbReference type="Proteomes" id="UP000053105"/>
    </source>
</evidence>
<proteinExistence type="predicted"/>
<accession>A0A0M9A573</accession>
<organism evidence="1 2">
    <name type="scientific">Melipona quadrifasciata</name>
    <dbReference type="NCBI Taxonomy" id="166423"/>
    <lineage>
        <taxon>Eukaryota</taxon>
        <taxon>Metazoa</taxon>
        <taxon>Ecdysozoa</taxon>
        <taxon>Arthropoda</taxon>
        <taxon>Hexapoda</taxon>
        <taxon>Insecta</taxon>
        <taxon>Pterygota</taxon>
        <taxon>Neoptera</taxon>
        <taxon>Endopterygota</taxon>
        <taxon>Hymenoptera</taxon>
        <taxon>Apocrita</taxon>
        <taxon>Aculeata</taxon>
        <taxon>Apoidea</taxon>
        <taxon>Anthophila</taxon>
        <taxon>Apidae</taxon>
        <taxon>Melipona</taxon>
    </lineage>
</organism>
<keyword evidence="2" id="KW-1185">Reference proteome</keyword>
<gene>
    <name evidence="1" type="ORF">WN51_11814</name>
</gene>